<dbReference type="EMBL" id="AP021285">
    <property type="protein sequence ID" value="BBN69446.1"/>
    <property type="molecule type" value="Genomic_DNA"/>
</dbReference>
<dbReference type="AlphaFoldDB" id="A0A5H2Y5A8"/>
<keyword evidence="1" id="KW-0808">Transferase</keyword>
<organism evidence="1">
    <name type="scientific">Prunus dulcis</name>
    <name type="common">Almond</name>
    <name type="synonym">Amygdalus dulcis</name>
    <dbReference type="NCBI Taxonomy" id="3755"/>
    <lineage>
        <taxon>Eukaryota</taxon>
        <taxon>Viridiplantae</taxon>
        <taxon>Streptophyta</taxon>
        <taxon>Embryophyta</taxon>
        <taxon>Tracheophyta</taxon>
        <taxon>Spermatophyta</taxon>
        <taxon>Magnoliopsida</taxon>
        <taxon>eudicotyledons</taxon>
        <taxon>Gunneridae</taxon>
        <taxon>Pentapetalae</taxon>
        <taxon>rosids</taxon>
        <taxon>fabids</taxon>
        <taxon>Rosales</taxon>
        <taxon>Rosaceae</taxon>
        <taxon>Amygdaloideae</taxon>
        <taxon>Amygdaleae</taxon>
        <taxon>Prunus</taxon>
    </lineage>
</organism>
<evidence type="ECO:0000313" key="1">
    <source>
        <dbReference type="EMBL" id="BBN69446.1"/>
    </source>
</evidence>
<dbReference type="GO" id="GO:0016301">
    <property type="term" value="F:kinase activity"/>
    <property type="evidence" value="ECO:0007669"/>
    <property type="project" value="UniProtKB-KW"/>
</dbReference>
<sequence>DNSKLLVYEYSDNRSLDGWLHKRNRPSNLSWSVQPRVLDWPKRLHIAVGGSSGPLPYASLLCATSCASRHFGLAKMLSSEENLLQCQLLLASSATFTL</sequence>
<proteinExistence type="predicted"/>
<keyword evidence="1" id="KW-0418">Kinase</keyword>
<reference evidence="1" key="1">
    <citation type="journal article" date="2019" name="Science">
        <title>Mutation of a bHLH transcription factor allowed almond domestication.</title>
        <authorList>
            <person name="Sanchez-Perez R."/>
            <person name="Pavan S."/>
            <person name="Mazzeo R."/>
            <person name="Moldovan C."/>
            <person name="Aiese Cigliano R."/>
            <person name="Del Cueto J."/>
            <person name="Ricciardi F."/>
            <person name="Lotti C."/>
            <person name="Ricciardi L."/>
            <person name="Dicenta F."/>
            <person name="Lopez-Marques R.L."/>
            <person name="Lindberg Moller B."/>
        </authorList>
    </citation>
    <scope>NUCLEOTIDE SEQUENCE</scope>
</reference>
<protein>
    <submittedName>
        <fullName evidence="1">Protein kinase family protein with leucine-rich repeat domain</fullName>
    </submittedName>
</protein>
<name>A0A5H2Y5A8_PRUDU</name>
<gene>
    <name evidence="1" type="ORF">Prudu_948S000700</name>
</gene>
<feature type="non-terminal residue" evidence="1">
    <location>
        <position position="1"/>
    </location>
</feature>
<accession>A0A5H2Y5A8</accession>